<evidence type="ECO:0000313" key="3">
    <source>
        <dbReference type="Proteomes" id="UP001597542"/>
    </source>
</evidence>
<dbReference type="RefSeq" id="WP_344274781.1">
    <property type="nucleotide sequence ID" value="NZ_BAAAHV010000012.1"/>
</dbReference>
<protein>
    <submittedName>
        <fullName evidence="2">Uncharacterized protein</fullName>
    </submittedName>
</protein>
<keyword evidence="1" id="KW-0812">Transmembrane</keyword>
<proteinExistence type="predicted"/>
<comment type="caution">
    <text evidence="2">The sequence shown here is derived from an EMBL/GenBank/DDBJ whole genome shotgun (WGS) entry which is preliminary data.</text>
</comment>
<dbReference type="EMBL" id="JBHUKQ010000015">
    <property type="protein sequence ID" value="MFD2484326.1"/>
    <property type="molecule type" value="Genomic_DNA"/>
</dbReference>
<dbReference type="Proteomes" id="UP001597542">
    <property type="component" value="Unassembled WGS sequence"/>
</dbReference>
<evidence type="ECO:0000256" key="1">
    <source>
        <dbReference type="SAM" id="Phobius"/>
    </source>
</evidence>
<organism evidence="2 3">
    <name type="scientific">Amycolatopsis albidoflavus</name>
    <dbReference type="NCBI Taxonomy" id="102226"/>
    <lineage>
        <taxon>Bacteria</taxon>
        <taxon>Bacillati</taxon>
        <taxon>Actinomycetota</taxon>
        <taxon>Actinomycetes</taxon>
        <taxon>Pseudonocardiales</taxon>
        <taxon>Pseudonocardiaceae</taxon>
        <taxon>Amycolatopsis</taxon>
    </lineage>
</organism>
<keyword evidence="1" id="KW-1133">Transmembrane helix</keyword>
<keyword evidence="3" id="KW-1185">Reference proteome</keyword>
<gene>
    <name evidence="2" type="ORF">ACFSUT_28900</name>
</gene>
<keyword evidence="1" id="KW-0472">Membrane</keyword>
<evidence type="ECO:0000313" key="2">
    <source>
        <dbReference type="EMBL" id="MFD2484326.1"/>
    </source>
</evidence>
<feature type="transmembrane region" description="Helical" evidence="1">
    <location>
        <begin position="40"/>
        <end position="64"/>
    </location>
</feature>
<feature type="transmembrane region" description="Helical" evidence="1">
    <location>
        <begin position="12"/>
        <end position="34"/>
    </location>
</feature>
<accession>A0ABW5I4R5</accession>
<sequence length="114" mass="11292">MSADQTGAATARYAIVAVLAGIVVLALLDVVVIWKFHGDTASTVGLIGAVDTPIGVLVSAYFGFKTGSDAGAAGRAAAEQARQTATEHLVSLAGQMAPETAGPALRALGIPSGT</sequence>
<reference evidence="3" key="1">
    <citation type="journal article" date="2019" name="Int. J. Syst. Evol. Microbiol.">
        <title>The Global Catalogue of Microorganisms (GCM) 10K type strain sequencing project: providing services to taxonomists for standard genome sequencing and annotation.</title>
        <authorList>
            <consortium name="The Broad Institute Genomics Platform"/>
            <consortium name="The Broad Institute Genome Sequencing Center for Infectious Disease"/>
            <person name="Wu L."/>
            <person name="Ma J."/>
        </authorList>
    </citation>
    <scope>NUCLEOTIDE SEQUENCE [LARGE SCALE GENOMIC DNA]</scope>
    <source>
        <strain evidence="3">CGMCC 4.7638</strain>
    </source>
</reference>
<name>A0ABW5I4R5_9PSEU</name>